<accession>A0AAV8PQY3</accession>
<feature type="transmembrane region" description="Helical" evidence="1">
    <location>
        <begin position="238"/>
        <end position="262"/>
    </location>
</feature>
<sequence>MPSFLPAASWGQERCVGPVTPLLFSSFLLVALGMGSSTMSIESLDSTIRDRAFDLLLSRGRTGVAYEVPLPSSLSGVRASVQRMRSGNLWIRGARFGSLHVPPRTMTVPFVRRLVVVHQDLGNWSSSLFNVPGYSLLAPVVGCLAYDASGSTTSNAPGKLELRLLGDPVSITFPRVTLPAGLNANIKCARLGPHGSVAQLADAASDNACAATRTGHFTVVVPSAMAGTAPDTAGKTTWRVWAVACGSGVVGLLLVGLVGMGIMRLTRNRKMEEMERQAEEGETLGTTWAGRSKMPSAAMSRTEAVMED</sequence>
<dbReference type="EMBL" id="JAQQAF010000009">
    <property type="protein sequence ID" value="KAJ8457807.1"/>
    <property type="molecule type" value="Genomic_DNA"/>
</dbReference>
<dbReference type="PANTHER" id="PTHR33512">
    <property type="entry name" value="PROTEIN, PUTATIVE (DUF1191)-RELATED"/>
    <property type="match status" value="1"/>
</dbReference>
<dbReference type="Pfam" id="PF06697">
    <property type="entry name" value="DUF1191"/>
    <property type="match status" value="1"/>
</dbReference>
<keyword evidence="1" id="KW-1133">Transmembrane helix</keyword>
<dbReference type="AlphaFoldDB" id="A0AAV8PQY3"/>
<dbReference type="GO" id="GO:0016020">
    <property type="term" value="C:membrane"/>
    <property type="evidence" value="ECO:0007669"/>
    <property type="project" value="TreeGrafter"/>
</dbReference>
<evidence type="ECO:0000313" key="3">
    <source>
        <dbReference type="Proteomes" id="UP001222027"/>
    </source>
</evidence>
<comment type="caution">
    <text evidence="2">The sequence shown here is derived from an EMBL/GenBank/DDBJ whole genome shotgun (WGS) entry which is preliminary data.</text>
</comment>
<evidence type="ECO:0000256" key="1">
    <source>
        <dbReference type="SAM" id="Phobius"/>
    </source>
</evidence>
<evidence type="ECO:0000313" key="2">
    <source>
        <dbReference type="EMBL" id="KAJ8457807.1"/>
    </source>
</evidence>
<protein>
    <recommendedName>
        <fullName evidence="4">Transmembrane protein</fullName>
    </recommendedName>
</protein>
<keyword evidence="3" id="KW-1185">Reference proteome</keyword>
<reference evidence="2 3" key="1">
    <citation type="submission" date="2022-12" db="EMBL/GenBank/DDBJ databases">
        <title>Chromosome-scale assembly of the Ensete ventricosum genome.</title>
        <authorList>
            <person name="Dussert Y."/>
            <person name="Stocks J."/>
            <person name="Wendawek A."/>
            <person name="Woldeyes F."/>
            <person name="Nichols R.A."/>
            <person name="Borrell J.S."/>
        </authorList>
    </citation>
    <scope>NUCLEOTIDE SEQUENCE [LARGE SCALE GENOMIC DNA]</scope>
    <source>
        <strain evidence="3">cv. Maze</strain>
        <tissue evidence="2">Seeds</tissue>
    </source>
</reference>
<organism evidence="2 3">
    <name type="scientific">Ensete ventricosum</name>
    <name type="common">Abyssinian banana</name>
    <name type="synonym">Musa ensete</name>
    <dbReference type="NCBI Taxonomy" id="4639"/>
    <lineage>
        <taxon>Eukaryota</taxon>
        <taxon>Viridiplantae</taxon>
        <taxon>Streptophyta</taxon>
        <taxon>Embryophyta</taxon>
        <taxon>Tracheophyta</taxon>
        <taxon>Spermatophyta</taxon>
        <taxon>Magnoliopsida</taxon>
        <taxon>Liliopsida</taxon>
        <taxon>Zingiberales</taxon>
        <taxon>Musaceae</taxon>
        <taxon>Ensete</taxon>
    </lineage>
</organism>
<name>A0AAV8PQY3_ENSVE</name>
<keyword evidence="1" id="KW-0812">Transmembrane</keyword>
<gene>
    <name evidence="2" type="ORF">OPV22_030733</name>
</gene>
<dbReference type="PANTHER" id="PTHR33512:SF33">
    <property type="entry name" value="OS06G0158800 PROTEIN"/>
    <property type="match status" value="1"/>
</dbReference>
<dbReference type="InterPro" id="IPR010605">
    <property type="entry name" value="DUF1191"/>
</dbReference>
<evidence type="ECO:0008006" key="4">
    <source>
        <dbReference type="Google" id="ProtNLM"/>
    </source>
</evidence>
<proteinExistence type="predicted"/>
<keyword evidence="1" id="KW-0472">Membrane</keyword>
<dbReference type="Proteomes" id="UP001222027">
    <property type="component" value="Unassembled WGS sequence"/>
</dbReference>